<dbReference type="InterPro" id="IPR032466">
    <property type="entry name" value="Metal_Hydrolase"/>
</dbReference>
<dbReference type="EMBL" id="JBFXLT010000162">
    <property type="protein sequence ID" value="KAL2802831.1"/>
    <property type="molecule type" value="Genomic_DNA"/>
</dbReference>
<evidence type="ECO:0008006" key="3">
    <source>
        <dbReference type="Google" id="ProtNLM"/>
    </source>
</evidence>
<keyword evidence="2" id="KW-1185">Reference proteome</keyword>
<organism evidence="1 2">
    <name type="scientific">Aspergillus granulosus</name>
    <dbReference type="NCBI Taxonomy" id="176169"/>
    <lineage>
        <taxon>Eukaryota</taxon>
        <taxon>Fungi</taxon>
        <taxon>Dikarya</taxon>
        <taxon>Ascomycota</taxon>
        <taxon>Pezizomycotina</taxon>
        <taxon>Eurotiomycetes</taxon>
        <taxon>Eurotiomycetidae</taxon>
        <taxon>Eurotiales</taxon>
        <taxon>Aspergillaceae</taxon>
        <taxon>Aspergillus</taxon>
        <taxon>Aspergillus subgen. Nidulantes</taxon>
    </lineage>
</organism>
<accession>A0ABR4GVE0</accession>
<sequence length="118" mass="12973">MGVWLAGGGDTGTYPHGDNVREFELMIEAGIPIPDVLESCTVGGWEACGGDLSGRQFGWLEEGLQADIIALDEDPEKDIRALLSVNFVMKAATIWNMNSEPRTMYYGKTYVQGLKTER</sequence>
<gene>
    <name evidence="1" type="ORF">BJX63DRAFT_437514</name>
</gene>
<comment type="caution">
    <text evidence="1">The sequence shown here is derived from an EMBL/GenBank/DDBJ whole genome shotgun (WGS) entry which is preliminary data.</text>
</comment>
<dbReference type="SUPFAM" id="SSF51556">
    <property type="entry name" value="Metallo-dependent hydrolases"/>
    <property type="match status" value="1"/>
</dbReference>
<evidence type="ECO:0000313" key="2">
    <source>
        <dbReference type="Proteomes" id="UP001610334"/>
    </source>
</evidence>
<dbReference type="SUPFAM" id="SSF51338">
    <property type="entry name" value="Composite domain of metallo-dependent hydrolases"/>
    <property type="match status" value="1"/>
</dbReference>
<protein>
    <recommendedName>
        <fullName evidence="3">Amidohydrolase-related domain-containing protein</fullName>
    </recommendedName>
</protein>
<dbReference type="InterPro" id="IPR011059">
    <property type="entry name" value="Metal-dep_hydrolase_composite"/>
</dbReference>
<dbReference type="PANTHER" id="PTHR43135:SF3">
    <property type="entry name" value="ALPHA-D-RIBOSE 1-METHYLPHOSPHONATE 5-TRIPHOSPHATE DIPHOSPHATASE"/>
    <property type="match status" value="1"/>
</dbReference>
<reference evidence="1 2" key="1">
    <citation type="submission" date="2024-07" db="EMBL/GenBank/DDBJ databases">
        <title>Section-level genome sequencing and comparative genomics of Aspergillus sections Usti and Cavernicolus.</title>
        <authorList>
            <consortium name="Lawrence Berkeley National Laboratory"/>
            <person name="Nybo J.L."/>
            <person name="Vesth T.C."/>
            <person name="Theobald S."/>
            <person name="Frisvad J.C."/>
            <person name="Larsen T.O."/>
            <person name="Kjaerboelling I."/>
            <person name="Rothschild-Mancinelli K."/>
            <person name="Lyhne E.K."/>
            <person name="Kogle M.E."/>
            <person name="Barry K."/>
            <person name="Clum A."/>
            <person name="Na H."/>
            <person name="Ledsgaard L."/>
            <person name="Lin J."/>
            <person name="Lipzen A."/>
            <person name="Kuo A."/>
            <person name="Riley R."/>
            <person name="Mondo S."/>
            <person name="Labutti K."/>
            <person name="Haridas S."/>
            <person name="Pangalinan J."/>
            <person name="Salamov A.A."/>
            <person name="Simmons B.A."/>
            <person name="Magnuson J.K."/>
            <person name="Chen J."/>
            <person name="Drula E."/>
            <person name="Henrissat B."/>
            <person name="Wiebenga A."/>
            <person name="Lubbers R.J."/>
            <person name="Gomes A.C."/>
            <person name="Makela M.R."/>
            <person name="Stajich J."/>
            <person name="Grigoriev I.V."/>
            <person name="Mortensen U.H."/>
            <person name="De Vries R.P."/>
            <person name="Baker S.E."/>
            <person name="Andersen M.R."/>
        </authorList>
    </citation>
    <scope>NUCLEOTIDE SEQUENCE [LARGE SCALE GENOMIC DNA]</scope>
    <source>
        <strain evidence="1 2">CBS 588.65</strain>
    </source>
</reference>
<dbReference type="Proteomes" id="UP001610334">
    <property type="component" value="Unassembled WGS sequence"/>
</dbReference>
<dbReference type="PANTHER" id="PTHR43135">
    <property type="entry name" value="ALPHA-D-RIBOSE 1-METHYLPHOSPHONATE 5-TRIPHOSPHATE DIPHOSPHATASE"/>
    <property type="match status" value="1"/>
</dbReference>
<proteinExistence type="predicted"/>
<dbReference type="Gene3D" id="3.20.20.140">
    <property type="entry name" value="Metal-dependent hydrolases"/>
    <property type="match status" value="1"/>
</dbReference>
<dbReference type="Gene3D" id="2.30.40.10">
    <property type="entry name" value="Urease, subunit C, domain 1"/>
    <property type="match status" value="1"/>
</dbReference>
<dbReference type="InterPro" id="IPR051781">
    <property type="entry name" value="Metallo-dep_Hydrolase"/>
</dbReference>
<evidence type="ECO:0000313" key="1">
    <source>
        <dbReference type="EMBL" id="KAL2802831.1"/>
    </source>
</evidence>
<name>A0ABR4GVE0_9EURO</name>